<accession>A0AA37RYG0</accession>
<comment type="subcellular location">
    <subcellularLocation>
        <location evidence="1 8">Cell outer membrane</location>
        <topology evidence="1 8">Multi-pass membrane protein</topology>
    </subcellularLocation>
</comment>
<feature type="signal peptide" evidence="10">
    <location>
        <begin position="1"/>
        <end position="22"/>
    </location>
</feature>
<feature type="chain" id="PRO_5041415873" evidence="10">
    <location>
        <begin position="23"/>
        <end position="717"/>
    </location>
</feature>
<dbReference type="AlphaFoldDB" id="A0AA37RYG0"/>
<evidence type="ECO:0000256" key="7">
    <source>
        <dbReference type="ARBA" id="ARBA00023237"/>
    </source>
</evidence>
<dbReference type="PANTHER" id="PTHR30069:SF42">
    <property type="entry name" value="FERRIC AEROBACTIN RECEPTOR"/>
    <property type="match status" value="1"/>
</dbReference>
<dbReference type="InterPro" id="IPR036942">
    <property type="entry name" value="Beta-barrel_TonB_sf"/>
</dbReference>
<evidence type="ECO:0000259" key="11">
    <source>
        <dbReference type="Pfam" id="PF00593"/>
    </source>
</evidence>
<dbReference type="GO" id="GO:0009279">
    <property type="term" value="C:cell outer membrane"/>
    <property type="evidence" value="ECO:0007669"/>
    <property type="project" value="UniProtKB-SubCell"/>
</dbReference>
<evidence type="ECO:0000313" key="13">
    <source>
        <dbReference type="EMBL" id="GLP97653.1"/>
    </source>
</evidence>
<evidence type="ECO:0000256" key="5">
    <source>
        <dbReference type="ARBA" id="ARBA00023077"/>
    </source>
</evidence>
<keyword evidence="10" id="KW-0732">Signal</keyword>
<dbReference type="Pfam" id="PF07715">
    <property type="entry name" value="Plug"/>
    <property type="match status" value="1"/>
</dbReference>
<keyword evidence="7 8" id="KW-0998">Cell outer membrane</keyword>
<evidence type="ECO:0000256" key="9">
    <source>
        <dbReference type="RuleBase" id="RU003357"/>
    </source>
</evidence>
<dbReference type="Pfam" id="PF00593">
    <property type="entry name" value="TonB_dep_Rec_b-barrel"/>
    <property type="match status" value="1"/>
</dbReference>
<dbReference type="PROSITE" id="PS52016">
    <property type="entry name" value="TONB_DEPENDENT_REC_3"/>
    <property type="match status" value="1"/>
</dbReference>
<keyword evidence="14" id="KW-1185">Reference proteome</keyword>
<keyword evidence="13" id="KW-0675">Receptor</keyword>
<dbReference type="SUPFAM" id="SSF56935">
    <property type="entry name" value="Porins"/>
    <property type="match status" value="1"/>
</dbReference>
<dbReference type="InterPro" id="IPR037066">
    <property type="entry name" value="Plug_dom_sf"/>
</dbReference>
<evidence type="ECO:0000256" key="8">
    <source>
        <dbReference type="PROSITE-ProRule" id="PRU01360"/>
    </source>
</evidence>
<keyword evidence="2 8" id="KW-0813">Transport</keyword>
<dbReference type="InterPro" id="IPR000531">
    <property type="entry name" value="Beta-barrel_TonB"/>
</dbReference>
<keyword evidence="4 8" id="KW-0812">Transmembrane</keyword>
<keyword evidence="5 9" id="KW-0798">TonB box</keyword>
<dbReference type="Gene3D" id="2.40.170.20">
    <property type="entry name" value="TonB-dependent receptor, beta-barrel domain"/>
    <property type="match status" value="1"/>
</dbReference>
<dbReference type="GO" id="GO:0015344">
    <property type="term" value="F:siderophore uptake transmembrane transporter activity"/>
    <property type="evidence" value="ECO:0007669"/>
    <property type="project" value="TreeGrafter"/>
</dbReference>
<keyword evidence="3 8" id="KW-1134">Transmembrane beta strand</keyword>
<evidence type="ECO:0000259" key="12">
    <source>
        <dbReference type="Pfam" id="PF07715"/>
    </source>
</evidence>
<dbReference type="InterPro" id="IPR039426">
    <property type="entry name" value="TonB-dep_rcpt-like"/>
</dbReference>
<evidence type="ECO:0000256" key="4">
    <source>
        <dbReference type="ARBA" id="ARBA00022692"/>
    </source>
</evidence>
<dbReference type="EMBL" id="BSNC01000009">
    <property type="protein sequence ID" value="GLP97653.1"/>
    <property type="molecule type" value="Genomic_DNA"/>
</dbReference>
<dbReference type="Proteomes" id="UP001161422">
    <property type="component" value="Unassembled WGS sequence"/>
</dbReference>
<dbReference type="InterPro" id="IPR012910">
    <property type="entry name" value="Plug_dom"/>
</dbReference>
<feature type="domain" description="TonB-dependent receptor plug" evidence="12">
    <location>
        <begin position="44"/>
        <end position="148"/>
    </location>
</feature>
<organism evidence="13 14">
    <name type="scientific">Paraferrimonas sedimenticola</name>
    <dbReference type="NCBI Taxonomy" id="375674"/>
    <lineage>
        <taxon>Bacteria</taxon>
        <taxon>Pseudomonadati</taxon>
        <taxon>Pseudomonadota</taxon>
        <taxon>Gammaproteobacteria</taxon>
        <taxon>Alteromonadales</taxon>
        <taxon>Ferrimonadaceae</taxon>
        <taxon>Paraferrimonas</taxon>
    </lineage>
</organism>
<evidence type="ECO:0000256" key="1">
    <source>
        <dbReference type="ARBA" id="ARBA00004571"/>
    </source>
</evidence>
<dbReference type="RefSeq" id="WP_095507046.1">
    <property type="nucleotide sequence ID" value="NZ_BSNC01000009.1"/>
</dbReference>
<sequence>MFPKCRVALAIAAVVASTSTFAQDDKEKDIERIEVSASRMGKPVSSIPNLVTVIDQEQLQQQLSVTNDLSTILGNLAPGFSPSRQKMSSTGETLRGRKPLILIDGVPQSNPLRDGGRSGKTIDPAMIERIEIIHGANAMHGMGAQGGIINYITKKADGETRHSITVDASAPTSGGSDGVSFGTTYSFAAAGESTDVIGSISYRNEGMYYDANGNPIGMDTTQGDTADSQSANGFIKLGKDFDNSRLQVMASRYQIENNGNWTSVKGDKENDIPTGAEKKKQPWVPANNKVTTVSVDYTHNDIAGQQMHLQAFSQNFEGTFGGGCFESFYNPEWEGSDQVTPCGTGSNGETLYYEQSVNHSNKLGLKASFINDNLMDSGVKLAYGMDIFRDTTKQDLLTTGYQWVPESTYDNIAPYAQADYQLIDGMTLTAGVRHEAARLTVGDYRTLWGSGNVAVKGGTPEFSETLGNAGISYQINNQWRVYTSFSQGFGMPDIGRVLRDGNNFIDNPQVDGNVTLQPIVTDNYDLGFDYSGENFVVKAAYFQSYSKFGARLQRNDDGIYEVKREANQIRGIEASGTWYIGSNDDVGFNLATTQGMYDSNNDGKLDTDLDGSNIAPDRINLFWAHNFENEMSLRWQANFFLSRDFKNNEGQVTSKFDGYNTLDVSLAIPLKVGQLSLGIQNLTNTDYYTYYSQTVGNDSRYFKGRGRYASISYRVDF</sequence>
<evidence type="ECO:0000256" key="3">
    <source>
        <dbReference type="ARBA" id="ARBA00022452"/>
    </source>
</evidence>
<evidence type="ECO:0000256" key="2">
    <source>
        <dbReference type="ARBA" id="ARBA00022448"/>
    </source>
</evidence>
<protein>
    <submittedName>
        <fullName evidence="13">TonB-dependent receptor</fullName>
    </submittedName>
</protein>
<name>A0AA37RYG0_9GAMM</name>
<gene>
    <name evidence="13" type="ORF">GCM10007895_29600</name>
</gene>
<comment type="similarity">
    <text evidence="8 9">Belongs to the TonB-dependent receptor family.</text>
</comment>
<proteinExistence type="inferred from homology"/>
<dbReference type="PANTHER" id="PTHR30069">
    <property type="entry name" value="TONB-DEPENDENT OUTER MEMBRANE RECEPTOR"/>
    <property type="match status" value="1"/>
</dbReference>
<keyword evidence="6 8" id="KW-0472">Membrane</keyword>
<comment type="caution">
    <text evidence="13">The sequence shown here is derived from an EMBL/GenBank/DDBJ whole genome shotgun (WGS) entry which is preliminary data.</text>
</comment>
<dbReference type="Gene3D" id="2.170.130.10">
    <property type="entry name" value="TonB-dependent receptor, plug domain"/>
    <property type="match status" value="1"/>
</dbReference>
<evidence type="ECO:0000313" key="14">
    <source>
        <dbReference type="Proteomes" id="UP001161422"/>
    </source>
</evidence>
<reference evidence="13" key="1">
    <citation type="journal article" date="2014" name="Int. J. Syst. Evol. Microbiol.">
        <title>Complete genome sequence of Corynebacterium casei LMG S-19264T (=DSM 44701T), isolated from a smear-ripened cheese.</title>
        <authorList>
            <consortium name="US DOE Joint Genome Institute (JGI-PGF)"/>
            <person name="Walter F."/>
            <person name="Albersmeier A."/>
            <person name="Kalinowski J."/>
            <person name="Ruckert C."/>
        </authorList>
    </citation>
    <scope>NUCLEOTIDE SEQUENCE</scope>
    <source>
        <strain evidence="13">NBRC 101628</strain>
    </source>
</reference>
<dbReference type="GO" id="GO:0044718">
    <property type="term" value="P:siderophore transmembrane transport"/>
    <property type="evidence" value="ECO:0007669"/>
    <property type="project" value="TreeGrafter"/>
</dbReference>
<feature type="domain" description="TonB-dependent receptor-like beta-barrel" evidence="11">
    <location>
        <begin position="240"/>
        <end position="682"/>
    </location>
</feature>
<reference evidence="13" key="2">
    <citation type="submission" date="2023-01" db="EMBL/GenBank/DDBJ databases">
        <title>Draft genome sequence of Paraferrimonas sedimenticola strain NBRC 101628.</title>
        <authorList>
            <person name="Sun Q."/>
            <person name="Mori K."/>
        </authorList>
    </citation>
    <scope>NUCLEOTIDE SEQUENCE</scope>
    <source>
        <strain evidence="13">NBRC 101628</strain>
    </source>
</reference>
<evidence type="ECO:0000256" key="10">
    <source>
        <dbReference type="SAM" id="SignalP"/>
    </source>
</evidence>
<evidence type="ECO:0000256" key="6">
    <source>
        <dbReference type="ARBA" id="ARBA00023136"/>
    </source>
</evidence>
<dbReference type="CDD" id="cd01347">
    <property type="entry name" value="ligand_gated_channel"/>
    <property type="match status" value="1"/>
</dbReference>